<feature type="region of interest" description="Disordered" evidence="1">
    <location>
        <begin position="1"/>
        <end position="23"/>
    </location>
</feature>
<evidence type="ECO:0000313" key="3">
    <source>
        <dbReference type="WBParaSite" id="Pan_g20171.t1"/>
    </source>
</evidence>
<accession>A0A7E4VH35</accession>
<evidence type="ECO:0000313" key="2">
    <source>
        <dbReference type="Proteomes" id="UP000492821"/>
    </source>
</evidence>
<name>A0A7E4VH35_PANRE</name>
<sequence>MQRVNPPGLRVEPNSEEKGSRQWPHRPLGCVWPWARTCNANMGDTNRASHLRKKTLLFVASISPLAALCHAPYTDKGNGRFAVWRQLLSIRVEASKTARRGDNAIACWRQLTTTRCDKPPNNGPEKRRHRREEEDIIQRRKHVKINVNKMT</sequence>
<dbReference type="WBParaSite" id="Pan_g20171.t1">
    <property type="protein sequence ID" value="Pan_g20171.t1"/>
    <property type="gene ID" value="Pan_g20171"/>
</dbReference>
<dbReference type="Proteomes" id="UP000492821">
    <property type="component" value="Unassembled WGS sequence"/>
</dbReference>
<reference evidence="2" key="1">
    <citation type="journal article" date="2013" name="Genetics">
        <title>The draft genome and transcriptome of Panagrellus redivivus are shaped by the harsh demands of a free-living lifestyle.</title>
        <authorList>
            <person name="Srinivasan J."/>
            <person name="Dillman A.R."/>
            <person name="Macchietto M.G."/>
            <person name="Heikkinen L."/>
            <person name="Lakso M."/>
            <person name="Fracchia K.M."/>
            <person name="Antoshechkin I."/>
            <person name="Mortazavi A."/>
            <person name="Wong G."/>
            <person name="Sternberg P.W."/>
        </authorList>
    </citation>
    <scope>NUCLEOTIDE SEQUENCE [LARGE SCALE GENOMIC DNA]</scope>
    <source>
        <strain evidence="2">MT8872</strain>
    </source>
</reference>
<reference evidence="3" key="2">
    <citation type="submission" date="2020-10" db="UniProtKB">
        <authorList>
            <consortium name="WormBaseParasite"/>
        </authorList>
    </citation>
    <scope>IDENTIFICATION</scope>
</reference>
<proteinExistence type="predicted"/>
<keyword evidence="2" id="KW-1185">Reference proteome</keyword>
<evidence type="ECO:0000256" key="1">
    <source>
        <dbReference type="SAM" id="MobiDB-lite"/>
    </source>
</evidence>
<protein>
    <submittedName>
        <fullName evidence="3">Secreted protein</fullName>
    </submittedName>
</protein>
<organism evidence="2 3">
    <name type="scientific">Panagrellus redivivus</name>
    <name type="common">Microworm</name>
    <dbReference type="NCBI Taxonomy" id="6233"/>
    <lineage>
        <taxon>Eukaryota</taxon>
        <taxon>Metazoa</taxon>
        <taxon>Ecdysozoa</taxon>
        <taxon>Nematoda</taxon>
        <taxon>Chromadorea</taxon>
        <taxon>Rhabditida</taxon>
        <taxon>Tylenchina</taxon>
        <taxon>Panagrolaimomorpha</taxon>
        <taxon>Panagrolaimoidea</taxon>
        <taxon>Panagrolaimidae</taxon>
        <taxon>Panagrellus</taxon>
    </lineage>
</organism>
<dbReference type="AlphaFoldDB" id="A0A7E4VH35"/>